<dbReference type="PANTHER" id="PTHR30290">
    <property type="entry name" value="PERIPLASMIC BINDING COMPONENT OF ABC TRANSPORTER"/>
    <property type="match status" value="1"/>
</dbReference>
<accession>A0A291MUM0</accession>
<dbReference type="AlphaFoldDB" id="A0A291MUM0"/>
<dbReference type="EMBL" id="CP023741">
    <property type="protein sequence ID" value="ATI78628.1"/>
    <property type="molecule type" value="Genomic_DNA"/>
</dbReference>
<proteinExistence type="inferred from homology"/>
<evidence type="ECO:0000256" key="1">
    <source>
        <dbReference type="ARBA" id="ARBA00004418"/>
    </source>
</evidence>
<comment type="similarity">
    <text evidence="2">Belongs to the bacterial solute-binding protein 5 family.</text>
</comment>
<comment type="subcellular location">
    <subcellularLocation>
        <location evidence="1">Periplasm</location>
    </subcellularLocation>
</comment>
<evidence type="ECO:0000313" key="5">
    <source>
        <dbReference type="Proteomes" id="UP000219422"/>
    </source>
</evidence>
<dbReference type="InterPro" id="IPR000914">
    <property type="entry name" value="SBP_5_dom"/>
</dbReference>
<sequence length="508" mass="54289">MFAFPPRLRRLSRRAALIAGASLALGSCSDEGSGPVVVSVIGSRTELAKPLQNLPNPAAKLILEATAQGLVAFDAGGDILPALAQRWVVEDDGRSYIFRLRRAFWANGARVTAPDVARVTAPDVARMLMARIEMLRQLDPDGPLDAVQAVVPMTGEVIEIRMAAARPYVLQMLAQPQMAVLSRDGGTGPYRSVWRSGAAMLAPVDRLSGDDADSDEEEAGVPAWQTRVLRAERASLAIIRFREKQSALVLGGRYADLPLLVPAGIDRDAVRMDPVQGLLGLAVTGKGDLLDDDGVRAAINMAVDRNQLLQMFPLGGWAISEQLLPGQLDLPVAPPTPAWVGQAMDDRRAQGRAIIDRWRGTHGDPPPLRIALPAGPGSTLLFGLLARDLGAIGLAAERVDLADKADLSLIDEVAAYDSALWYLGRIGCARKIHCSPEGEAALQAASLASTAEERAARVAQAVGLIQGHDGYIPLGAPIRWSLVSKRLSGFLPSPRGRHPLNHLFRSTN</sequence>
<dbReference type="PROSITE" id="PS51257">
    <property type="entry name" value="PROKAR_LIPOPROTEIN"/>
    <property type="match status" value="1"/>
</dbReference>
<dbReference type="GO" id="GO:1904680">
    <property type="term" value="F:peptide transmembrane transporter activity"/>
    <property type="evidence" value="ECO:0007669"/>
    <property type="project" value="TreeGrafter"/>
</dbReference>
<dbReference type="RefSeq" id="WP_097382238.1">
    <property type="nucleotide sequence ID" value="NZ_CP023741.1"/>
</dbReference>
<name>A0A291MUM0_SPHYA</name>
<dbReference type="InterPro" id="IPR039424">
    <property type="entry name" value="SBP_5"/>
</dbReference>
<organism evidence="4 5">
    <name type="scientific">Sphingobium yanoikuyae</name>
    <name type="common">Sphingomonas yanoikuyae</name>
    <dbReference type="NCBI Taxonomy" id="13690"/>
    <lineage>
        <taxon>Bacteria</taxon>
        <taxon>Pseudomonadati</taxon>
        <taxon>Pseudomonadota</taxon>
        <taxon>Alphaproteobacteria</taxon>
        <taxon>Sphingomonadales</taxon>
        <taxon>Sphingomonadaceae</taxon>
        <taxon>Sphingobium</taxon>
    </lineage>
</organism>
<evidence type="ECO:0000313" key="4">
    <source>
        <dbReference type="EMBL" id="ATI78628.1"/>
    </source>
</evidence>
<dbReference type="GO" id="GO:0015833">
    <property type="term" value="P:peptide transport"/>
    <property type="evidence" value="ECO:0007669"/>
    <property type="project" value="TreeGrafter"/>
</dbReference>
<dbReference type="GeneID" id="57775314"/>
<dbReference type="Gene3D" id="3.90.76.10">
    <property type="entry name" value="Dipeptide-binding Protein, Domain 1"/>
    <property type="match status" value="1"/>
</dbReference>
<gene>
    <name evidence="4" type="ORF">A6768_00525</name>
</gene>
<evidence type="ECO:0000259" key="3">
    <source>
        <dbReference type="Pfam" id="PF00496"/>
    </source>
</evidence>
<dbReference type="Pfam" id="PF00496">
    <property type="entry name" value="SBP_bac_5"/>
    <property type="match status" value="1"/>
</dbReference>
<dbReference type="SUPFAM" id="SSF53850">
    <property type="entry name" value="Periplasmic binding protein-like II"/>
    <property type="match status" value="1"/>
</dbReference>
<protein>
    <submittedName>
        <fullName evidence="4">ABC transporter substrate-binding protein</fullName>
    </submittedName>
</protein>
<dbReference type="Gene3D" id="3.10.105.10">
    <property type="entry name" value="Dipeptide-binding Protein, Domain 3"/>
    <property type="match status" value="1"/>
</dbReference>
<dbReference type="KEGG" id="sya:A6768_00525"/>
<evidence type="ECO:0000256" key="2">
    <source>
        <dbReference type="ARBA" id="ARBA00005695"/>
    </source>
</evidence>
<dbReference type="Proteomes" id="UP000219422">
    <property type="component" value="Chromosome"/>
</dbReference>
<reference evidence="4 5" key="1">
    <citation type="submission" date="2017-10" db="EMBL/GenBank/DDBJ databases">
        <title>Sphingobium yanoikuyae S72.</title>
        <authorList>
            <person name="Sanchez E."/>
            <person name="Bustos P."/>
            <person name="Mendoza P."/>
            <person name="Guo X."/>
            <person name="Mendoza A."/>
        </authorList>
    </citation>
    <scope>NUCLEOTIDE SEQUENCE [LARGE SCALE GENOMIC DNA]</scope>
    <source>
        <strain evidence="4 5">S72</strain>
    </source>
</reference>
<feature type="domain" description="Solute-binding protein family 5" evidence="3">
    <location>
        <begin position="79"/>
        <end position="181"/>
    </location>
</feature>